<name>A0A558R8N7_9SPHN</name>
<dbReference type="InterPro" id="IPR011059">
    <property type="entry name" value="Metal-dep_hydrolase_composite"/>
</dbReference>
<comment type="caution">
    <text evidence="2">The sequence shown here is derived from an EMBL/GenBank/DDBJ whole genome shotgun (WGS) entry which is preliminary data.</text>
</comment>
<dbReference type="InterPro" id="IPR013108">
    <property type="entry name" value="Amidohydro_3"/>
</dbReference>
<keyword evidence="2" id="KW-0378">Hydrolase</keyword>
<dbReference type="PANTHER" id="PTHR11647:SF1">
    <property type="entry name" value="COLLAPSIN RESPONSE MEDIATOR PROTEIN"/>
    <property type="match status" value="1"/>
</dbReference>
<dbReference type="OrthoDB" id="9766983at2"/>
<evidence type="ECO:0000313" key="2">
    <source>
        <dbReference type="EMBL" id="TVV75761.1"/>
    </source>
</evidence>
<dbReference type="PANTHER" id="PTHR11647">
    <property type="entry name" value="HYDRANTOINASE/DIHYDROPYRIMIDINASE FAMILY MEMBER"/>
    <property type="match status" value="1"/>
</dbReference>
<sequence>MEFRILIKGGTVVDGTGVTPAARNDVRIAGGIITEVGPDLVAARGERVIDADGCYVTPGFIETHNHWDGGVWWSPNLDPLPGYGGTTSINGNCGFSLAPAPQTEEDRQNVIDIFNFFEDIPEEPMRKIVPWDWKKWSEYKASMQRNVRLPLNFAAFCGHIPMRLCVMGQDAWTRAATPAEIKEMCDLLEDALAAGAMGLSSNWLDWDKYDRPLPSQMADEAEFEALLTVVARHPGATFQVIVDYFMRMNGNETVARMGRIAKKTGVRMQWAGLPTLKYQAGMVEGAKALHEQFKAEGLPFYTAFNVVSPTSVINFGRSLVFAQNGNPVWQELINVEGWEAKKALLTDPEWLARARVGWDNTYAHSYFHDATALLLRESETGFGPVGVTLADYIAEGGFEHPSDALAEWVLNNGAESVILKRMMEKVESVLNYLLNDPNTLANVSDAGAHGKMFCGAGYTAWLLTDYVRDRKVLSIEQGIHMLTGRLSGFFGLTDRGLIEVGKAADITVFNIDEIEMRPEKKSWEVWDGSGGRTYRYTRDAAPMRLTLVNGVPTFDRGEFTGRYPGEFVGPGESVALALAAE</sequence>
<dbReference type="GO" id="GO:0016812">
    <property type="term" value="F:hydrolase activity, acting on carbon-nitrogen (but not peptide) bonds, in cyclic amides"/>
    <property type="evidence" value="ECO:0007669"/>
    <property type="project" value="TreeGrafter"/>
</dbReference>
<dbReference type="RefSeq" id="WP_145149225.1">
    <property type="nucleotide sequence ID" value="NZ_VNIM01000017.1"/>
</dbReference>
<dbReference type="Pfam" id="PF07969">
    <property type="entry name" value="Amidohydro_3"/>
    <property type="match status" value="2"/>
</dbReference>
<keyword evidence="3" id="KW-1185">Reference proteome</keyword>
<evidence type="ECO:0000313" key="3">
    <source>
        <dbReference type="Proteomes" id="UP000318681"/>
    </source>
</evidence>
<dbReference type="AlphaFoldDB" id="A0A558R8N7"/>
<dbReference type="InterPro" id="IPR032466">
    <property type="entry name" value="Metal_Hydrolase"/>
</dbReference>
<accession>A0A558R8N7</accession>
<feature type="domain" description="Amidohydrolase 3" evidence="1">
    <location>
        <begin position="432"/>
        <end position="553"/>
    </location>
</feature>
<evidence type="ECO:0000259" key="1">
    <source>
        <dbReference type="Pfam" id="PF07969"/>
    </source>
</evidence>
<gene>
    <name evidence="2" type="ORF">FOY91_06275</name>
</gene>
<dbReference type="SUPFAM" id="SSF51338">
    <property type="entry name" value="Composite domain of metallo-dependent hydrolases"/>
    <property type="match status" value="1"/>
</dbReference>
<protein>
    <submittedName>
        <fullName evidence="2">Amidohydrolase family protein</fullName>
    </submittedName>
</protein>
<dbReference type="SUPFAM" id="SSF51556">
    <property type="entry name" value="Metallo-dependent hydrolases"/>
    <property type="match status" value="1"/>
</dbReference>
<dbReference type="GO" id="GO:0005829">
    <property type="term" value="C:cytosol"/>
    <property type="evidence" value="ECO:0007669"/>
    <property type="project" value="TreeGrafter"/>
</dbReference>
<dbReference type="Proteomes" id="UP000318681">
    <property type="component" value="Unassembled WGS sequence"/>
</dbReference>
<proteinExistence type="predicted"/>
<dbReference type="EMBL" id="VNIM01000017">
    <property type="protein sequence ID" value="TVV75761.1"/>
    <property type="molecule type" value="Genomic_DNA"/>
</dbReference>
<feature type="domain" description="Amidohydrolase 3" evidence="1">
    <location>
        <begin position="47"/>
        <end position="279"/>
    </location>
</feature>
<dbReference type="Gene3D" id="2.30.40.10">
    <property type="entry name" value="Urease, subunit C, domain 1"/>
    <property type="match status" value="1"/>
</dbReference>
<dbReference type="InterPro" id="IPR050378">
    <property type="entry name" value="Metallo-dep_Hydrolases_sf"/>
</dbReference>
<dbReference type="Gene3D" id="3.20.20.140">
    <property type="entry name" value="Metal-dependent hydrolases"/>
    <property type="match status" value="1"/>
</dbReference>
<reference evidence="2 3" key="1">
    <citation type="submission" date="2019-07" db="EMBL/GenBank/DDBJ databases">
        <title>Sphingomonas solaris sp. nov., isolated from a solar panel from Boston, Massachusetts.</title>
        <authorList>
            <person name="Tanner K."/>
            <person name="Pascual J."/>
            <person name="Mancuso C."/>
            <person name="Pereto J."/>
            <person name="Khalil A."/>
            <person name="Vilanova C."/>
        </authorList>
    </citation>
    <scope>NUCLEOTIDE SEQUENCE [LARGE SCALE GENOMIC DNA]</scope>
    <source>
        <strain evidence="2 3">R4DWN</strain>
    </source>
</reference>
<organism evidence="2 3">
    <name type="scientific">Alterirhizorhabdus solaris</name>
    <dbReference type="NCBI Taxonomy" id="2529389"/>
    <lineage>
        <taxon>Bacteria</taxon>
        <taxon>Pseudomonadati</taxon>
        <taxon>Pseudomonadota</taxon>
        <taxon>Alphaproteobacteria</taxon>
        <taxon>Sphingomonadales</taxon>
        <taxon>Rhizorhabdaceae</taxon>
        <taxon>Alterirhizorhabdus</taxon>
    </lineage>
</organism>